<dbReference type="AlphaFoldDB" id="A0A9Q1QBS5"/>
<proteinExistence type="predicted"/>
<dbReference type="PANTHER" id="PTHR31286">
    <property type="entry name" value="GLYCINE-RICH CELL WALL STRUCTURAL PROTEIN 1.8-LIKE"/>
    <property type="match status" value="1"/>
</dbReference>
<dbReference type="InterPro" id="IPR040256">
    <property type="entry name" value="At4g02000-like"/>
</dbReference>
<dbReference type="Proteomes" id="UP001153076">
    <property type="component" value="Unassembled WGS sequence"/>
</dbReference>
<reference evidence="2" key="1">
    <citation type="submission" date="2022-04" db="EMBL/GenBank/DDBJ databases">
        <title>Carnegiea gigantea Genome sequencing and assembly v2.</title>
        <authorList>
            <person name="Copetti D."/>
            <person name="Sanderson M.J."/>
            <person name="Burquez A."/>
            <person name="Wojciechowski M.F."/>
        </authorList>
    </citation>
    <scope>NUCLEOTIDE SEQUENCE</scope>
    <source>
        <strain evidence="2">SGP5-SGP5p</strain>
        <tissue evidence="2">Aerial part</tissue>
    </source>
</reference>
<gene>
    <name evidence="2" type="ORF">Cgig2_001980</name>
</gene>
<dbReference type="PANTHER" id="PTHR31286:SF167">
    <property type="entry name" value="OS09G0268800 PROTEIN"/>
    <property type="match status" value="1"/>
</dbReference>
<evidence type="ECO:0000313" key="3">
    <source>
        <dbReference type="Proteomes" id="UP001153076"/>
    </source>
</evidence>
<evidence type="ECO:0000259" key="1">
    <source>
        <dbReference type="Pfam" id="PF14111"/>
    </source>
</evidence>
<keyword evidence="3" id="KW-1185">Reference proteome</keyword>
<evidence type="ECO:0000313" key="2">
    <source>
        <dbReference type="EMBL" id="KAJ8435105.1"/>
    </source>
</evidence>
<dbReference type="Pfam" id="PF14111">
    <property type="entry name" value="DUF4283"/>
    <property type="match status" value="1"/>
</dbReference>
<feature type="domain" description="DUF4283" evidence="1">
    <location>
        <begin position="21"/>
        <end position="97"/>
    </location>
</feature>
<dbReference type="EMBL" id="JAKOGI010000432">
    <property type="protein sequence ID" value="KAJ8435105.1"/>
    <property type="molecule type" value="Genomic_DNA"/>
</dbReference>
<accession>A0A9Q1QBS5</accession>
<dbReference type="InterPro" id="IPR025558">
    <property type="entry name" value="DUF4283"/>
</dbReference>
<organism evidence="2 3">
    <name type="scientific">Carnegiea gigantea</name>
    <dbReference type="NCBI Taxonomy" id="171969"/>
    <lineage>
        <taxon>Eukaryota</taxon>
        <taxon>Viridiplantae</taxon>
        <taxon>Streptophyta</taxon>
        <taxon>Embryophyta</taxon>
        <taxon>Tracheophyta</taxon>
        <taxon>Spermatophyta</taxon>
        <taxon>Magnoliopsida</taxon>
        <taxon>eudicotyledons</taxon>
        <taxon>Gunneridae</taxon>
        <taxon>Pentapetalae</taxon>
        <taxon>Caryophyllales</taxon>
        <taxon>Cactineae</taxon>
        <taxon>Cactaceae</taxon>
        <taxon>Cactoideae</taxon>
        <taxon>Echinocereeae</taxon>
        <taxon>Carnegiea</taxon>
    </lineage>
</organism>
<sequence length="272" mass="31314">MLMEEEQVVVYEEDESEEPIEKISWCLWGKLLTENFFNPWAMKPVLKNIWKLARGVIIRELDKNLFSFQFFSSVDKEHVLNEGPWAFDGHLLLLKEITGLEQPTDVEFDTTRFLVKVLGSQLGPFLSCDEANLYCGADKSVNYQVEIDITKLLRRGVLTVVRENSLWIGLGYIKLLDFYYRCGSLGILKGCDVVDPDLEVSELQYDKRLRASPASKTRLQLKFEDQWSQKRNQGLSDHGREDMMVNEARIGCSSFMAKENSGVTFITVIKSY</sequence>
<protein>
    <recommendedName>
        <fullName evidence="1">DUF4283 domain-containing protein</fullName>
    </recommendedName>
</protein>
<name>A0A9Q1QBS5_9CARY</name>
<comment type="caution">
    <text evidence="2">The sequence shown here is derived from an EMBL/GenBank/DDBJ whole genome shotgun (WGS) entry which is preliminary data.</text>
</comment>
<dbReference type="OrthoDB" id="1938170at2759"/>